<evidence type="ECO:0000313" key="2">
    <source>
        <dbReference type="EMBL" id="KAF4512836.1"/>
    </source>
</evidence>
<dbReference type="AlphaFoldDB" id="A0A8H4PYN3"/>
<protein>
    <submittedName>
        <fullName evidence="2">Uncharacterized protein</fullName>
    </submittedName>
</protein>
<dbReference type="OrthoDB" id="4186099at2759"/>
<name>A0A8H4PYN3_9HYPO</name>
<organism evidence="2 3">
    <name type="scientific">Ophiocordyceps sinensis</name>
    <dbReference type="NCBI Taxonomy" id="72228"/>
    <lineage>
        <taxon>Eukaryota</taxon>
        <taxon>Fungi</taxon>
        <taxon>Dikarya</taxon>
        <taxon>Ascomycota</taxon>
        <taxon>Pezizomycotina</taxon>
        <taxon>Sordariomycetes</taxon>
        <taxon>Hypocreomycetidae</taxon>
        <taxon>Hypocreales</taxon>
        <taxon>Ophiocordycipitaceae</taxon>
        <taxon>Ophiocordyceps</taxon>
    </lineage>
</organism>
<feature type="signal peptide" evidence="1">
    <location>
        <begin position="1"/>
        <end position="18"/>
    </location>
</feature>
<reference evidence="2 3" key="1">
    <citation type="journal article" date="2020" name="Genome Biol. Evol.">
        <title>A new high-quality draft genome assembly of the Chinese cordyceps Ophiocordyceps sinensis.</title>
        <authorList>
            <person name="Shu R."/>
            <person name="Zhang J."/>
            <person name="Meng Q."/>
            <person name="Zhang H."/>
            <person name="Zhou G."/>
            <person name="Li M."/>
            <person name="Wu P."/>
            <person name="Zhao Y."/>
            <person name="Chen C."/>
            <person name="Qin Q."/>
        </authorList>
    </citation>
    <scope>NUCLEOTIDE SEQUENCE [LARGE SCALE GENOMIC DNA]</scope>
    <source>
        <strain evidence="2 3">IOZ07</strain>
    </source>
</reference>
<keyword evidence="3" id="KW-1185">Reference proteome</keyword>
<dbReference type="EMBL" id="JAAVMX010000001">
    <property type="protein sequence ID" value="KAF4512836.1"/>
    <property type="molecule type" value="Genomic_DNA"/>
</dbReference>
<sequence length="118" mass="13267">MVKRATFLLATAVSLVASRLCKNGLRYCASTLLEIGNYQQQIHRELDTWSPCTATTDNYLYYCDEGDIHLVGNCQWGCDDSGVDESDSCSPNFKEVVDCNLWYGNVANEWEKKGLRGI</sequence>
<gene>
    <name evidence="2" type="ORF">G6O67_000173</name>
</gene>
<accession>A0A8H4PYN3</accession>
<comment type="caution">
    <text evidence="2">The sequence shown here is derived from an EMBL/GenBank/DDBJ whole genome shotgun (WGS) entry which is preliminary data.</text>
</comment>
<feature type="chain" id="PRO_5034568094" evidence="1">
    <location>
        <begin position="19"/>
        <end position="118"/>
    </location>
</feature>
<proteinExistence type="predicted"/>
<evidence type="ECO:0000256" key="1">
    <source>
        <dbReference type="SAM" id="SignalP"/>
    </source>
</evidence>
<dbReference type="Proteomes" id="UP000557566">
    <property type="component" value="Unassembled WGS sequence"/>
</dbReference>
<keyword evidence="1" id="KW-0732">Signal</keyword>
<evidence type="ECO:0000313" key="3">
    <source>
        <dbReference type="Proteomes" id="UP000557566"/>
    </source>
</evidence>